<dbReference type="Gene3D" id="3.40.309.10">
    <property type="entry name" value="Aldehyde Dehydrogenase, Chain A, domain 2"/>
    <property type="match status" value="1"/>
</dbReference>
<dbReference type="PANTHER" id="PTHR11699">
    <property type="entry name" value="ALDEHYDE DEHYDROGENASE-RELATED"/>
    <property type="match status" value="1"/>
</dbReference>
<dbReference type="EMBL" id="OOIN01000021">
    <property type="protein sequence ID" value="SPO28135.1"/>
    <property type="molecule type" value="Genomic_DNA"/>
</dbReference>
<dbReference type="InterPro" id="IPR015590">
    <property type="entry name" value="Aldehyde_DH_dom"/>
</dbReference>
<reference evidence="6 7" key="1">
    <citation type="submission" date="2018-03" db="EMBL/GenBank/DDBJ databases">
        <authorList>
            <person name="Guldener U."/>
        </authorList>
    </citation>
    <scope>NUCLEOTIDE SEQUENCE [LARGE SCALE GENOMIC DNA]</scope>
    <source>
        <strain evidence="6 7">NBRC100155</strain>
    </source>
</reference>
<dbReference type="SUPFAM" id="SSF53720">
    <property type="entry name" value="ALDH-like"/>
    <property type="match status" value="1"/>
</dbReference>
<dbReference type="GO" id="GO:0016620">
    <property type="term" value="F:oxidoreductase activity, acting on the aldehyde or oxo group of donors, NAD or NADP as acceptor"/>
    <property type="evidence" value="ECO:0007669"/>
    <property type="project" value="InterPro"/>
</dbReference>
<name>A0A5C3EDJ9_9BASI</name>
<accession>A0A5C3EDJ9</accession>
<evidence type="ECO:0000313" key="7">
    <source>
        <dbReference type="Proteomes" id="UP000324022"/>
    </source>
</evidence>
<sequence>MTASSLPAIPTSWAGLSAAMEQLQLHLQLFVLQTDLYLFQLIPALRSSAIRSPTSLLLTGLVILIISRIGSSISAHVAEQGVSISIPAPPQALPGWSSTILSNPHIRDPTKPHKIICYDPATAYLIGEIDADTPATIASKISKAKAAQSKWAHSSFSQRRKFLRTMHKWVVGDAETIARVAARDTGKTAVDAAFGELLTTCSKLAWTISNGEKILAMETRPNNLLLMHKVCEVHHVPMGVVAACVSWNYSAHNVMGPIIASVFAGNAIVVKASELVAWSATYFIDAIRQCLRVSGCDPDLVQLVTCWPESAEALTQSAEIAHITFIGSEPVGRLVAQAATKELTPVTLELGGKDPAILLKDADLKYFGSTFMRSCFQGAGQNCMGIERFIVDASIADKLVNIVEPRIRALQLGSFMDDAPFGVSSSIKPKGRDSRVDMGAMITDARFSRLEELIADAVSQGASLVVGGKRYPHPVWKYGHYFSPTLLTNVTPNMAIAQEELFAPIFLIIPFTTSNLDSAITIANSTRYGLGSSIFGSTLSQCQYIAAKLQAGMVNINDFGVSYLNQGLPFGGVKKSGYGRFAGPEGLLGLTQAKAVTRDRFFSVVRTGIPPKLDYPLEKPSKSWGFVNGLVRFAYGDGLVARARGILDLIVNGA</sequence>
<dbReference type="AlphaFoldDB" id="A0A5C3EDJ9"/>
<dbReference type="InterPro" id="IPR016161">
    <property type="entry name" value="Ald_DH/histidinol_DH"/>
</dbReference>
<evidence type="ECO:0000313" key="6">
    <source>
        <dbReference type="EMBL" id="SPO28135.1"/>
    </source>
</evidence>
<dbReference type="Proteomes" id="UP000324022">
    <property type="component" value="Unassembled WGS sequence"/>
</dbReference>
<evidence type="ECO:0000256" key="2">
    <source>
        <dbReference type="ARBA" id="ARBA00023002"/>
    </source>
</evidence>
<keyword evidence="2 4" id="KW-0560">Oxidoreductase</keyword>
<proteinExistence type="inferred from homology"/>
<evidence type="ECO:0000256" key="3">
    <source>
        <dbReference type="PROSITE-ProRule" id="PRU10007"/>
    </source>
</evidence>
<protein>
    <submittedName>
        <fullName evidence="6">Related to aldehyde dehydrogenase</fullName>
    </submittedName>
</protein>
<dbReference type="InterPro" id="IPR029510">
    <property type="entry name" value="Ald_DH_CS_GLU"/>
</dbReference>
<evidence type="ECO:0000256" key="1">
    <source>
        <dbReference type="ARBA" id="ARBA00009986"/>
    </source>
</evidence>
<evidence type="ECO:0000256" key="4">
    <source>
        <dbReference type="RuleBase" id="RU003345"/>
    </source>
</evidence>
<dbReference type="InterPro" id="IPR016162">
    <property type="entry name" value="Ald_DH_N"/>
</dbReference>
<dbReference type="Pfam" id="PF00171">
    <property type="entry name" value="Aldedh"/>
    <property type="match status" value="1"/>
</dbReference>
<dbReference type="PROSITE" id="PS00687">
    <property type="entry name" value="ALDEHYDE_DEHYDR_GLU"/>
    <property type="match status" value="1"/>
</dbReference>
<dbReference type="FunFam" id="3.40.309.10:FF:000024">
    <property type="entry name" value="Betaine aldehyde dehydrogenase"/>
    <property type="match status" value="1"/>
</dbReference>
<keyword evidence="7" id="KW-1185">Reference proteome</keyword>
<organism evidence="6 7">
    <name type="scientific">Ustilago trichophora</name>
    <dbReference type="NCBI Taxonomy" id="86804"/>
    <lineage>
        <taxon>Eukaryota</taxon>
        <taxon>Fungi</taxon>
        <taxon>Dikarya</taxon>
        <taxon>Basidiomycota</taxon>
        <taxon>Ustilaginomycotina</taxon>
        <taxon>Ustilaginomycetes</taxon>
        <taxon>Ustilaginales</taxon>
        <taxon>Ustilaginaceae</taxon>
        <taxon>Ustilago</taxon>
    </lineage>
</organism>
<comment type="similarity">
    <text evidence="1 4">Belongs to the aldehyde dehydrogenase family.</text>
</comment>
<dbReference type="OrthoDB" id="310895at2759"/>
<evidence type="ECO:0000259" key="5">
    <source>
        <dbReference type="Pfam" id="PF00171"/>
    </source>
</evidence>
<feature type="domain" description="Aldehyde dehydrogenase" evidence="5">
    <location>
        <begin position="113"/>
        <end position="596"/>
    </location>
</feature>
<dbReference type="Gene3D" id="3.40.605.10">
    <property type="entry name" value="Aldehyde Dehydrogenase, Chain A, domain 1"/>
    <property type="match status" value="1"/>
</dbReference>
<feature type="active site" evidence="3">
    <location>
        <position position="349"/>
    </location>
</feature>
<gene>
    <name evidence="6" type="ORF">UTRI_04526_B</name>
</gene>
<dbReference type="InterPro" id="IPR016163">
    <property type="entry name" value="Ald_DH_C"/>
</dbReference>